<feature type="compositionally biased region" description="Polar residues" evidence="7">
    <location>
        <begin position="1"/>
        <end position="16"/>
    </location>
</feature>
<dbReference type="InterPro" id="IPR042197">
    <property type="entry name" value="Apaf_helical"/>
</dbReference>
<keyword evidence="13" id="KW-1185">Reference proteome</keyword>
<dbReference type="Pfam" id="PF23559">
    <property type="entry name" value="WHD_DRP"/>
    <property type="match status" value="1"/>
</dbReference>
<dbReference type="GO" id="GO:0042742">
    <property type="term" value="P:defense response to bacterium"/>
    <property type="evidence" value="ECO:0007669"/>
    <property type="project" value="UniProtKB-ARBA"/>
</dbReference>
<dbReference type="FunFam" id="1.10.10.10:FF:000322">
    <property type="entry name" value="Probable disease resistance protein At1g63360"/>
    <property type="match status" value="1"/>
</dbReference>
<name>A0ABC9ATP7_9POAL</name>
<dbReference type="Gene3D" id="1.10.10.10">
    <property type="entry name" value="Winged helix-like DNA-binding domain superfamily/Winged helix DNA-binding domain"/>
    <property type="match status" value="1"/>
</dbReference>
<dbReference type="Gene3D" id="1.10.8.430">
    <property type="entry name" value="Helical domain of apoptotic protease-activating factors"/>
    <property type="match status" value="1"/>
</dbReference>
<dbReference type="GO" id="GO:0009626">
    <property type="term" value="P:plant-type hypersensitive response"/>
    <property type="evidence" value="ECO:0007669"/>
    <property type="project" value="UniProtKB-ARBA"/>
</dbReference>
<feature type="domain" description="NB-ARC" evidence="8">
    <location>
        <begin position="225"/>
        <end position="394"/>
    </location>
</feature>
<dbReference type="InterPro" id="IPR036388">
    <property type="entry name" value="WH-like_DNA-bd_sf"/>
</dbReference>
<feature type="domain" description="Disease resistance R13L4/SHOC-2-like LRR" evidence="11">
    <location>
        <begin position="599"/>
        <end position="1020"/>
    </location>
</feature>
<dbReference type="CDD" id="cd14798">
    <property type="entry name" value="RX-CC_like"/>
    <property type="match status" value="1"/>
</dbReference>
<comment type="similarity">
    <text evidence="1">Belongs to the disease resistance NB-LRR family.</text>
</comment>
<evidence type="ECO:0000259" key="8">
    <source>
        <dbReference type="Pfam" id="PF00931"/>
    </source>
</evidence>
<dbReference type="EMBL" id="OZ075133">
    <property type="protein sequence ID" value="CAL4985811.1"/>
    <property type="molecule type" value="Genomic_DNA"/>
</dbReference>
<sequence length="1037" mass="117102">MRSSTDYGLWPSSLSSPRGRHWTSFSTTTPPPTCCADLSPTRAMEFATGALGTLLPKLGQLLKDEYNLHKGVKKDIELLTRELESMHAALRNVGEVPPEQLSELVKIWARSLRELSYDMEDIVDTFLVNVQGTEPSDKRSAKRFIKNMMNFLTKAKIQNDIAQEIMDIRERVKEVAERRDRYRVDDITPAKTFTVNAITPAKAIIDPRIASLYTNVADLVGIDETREELIMRLTEGDDDMCAQQSIVSIVGFGGLGKTTLAKAVYDKLKGQSDCAAFVPVGRNPNLKKVFKDILIDLHKLMPFGLESLDERQLIDKLQEFLKNKRYFLVIDDVWDTYSWGIIKLALIENNSGSRIIVTTRTHEVATEAGQVYKLHPLSDDNSRKLFIARIFAGESKASNHQSYEVSDWILRKCDGIPLAIITMASLLVGKPREQWSEVHRSINFGNKENRQVENTMKILSFSYYDLPSHLRTCLLHLSVFPEDYFIAKRPLIWAWIAEGFVHERQGISSFEIGEGYFNELLNRSMIQPVEEGEGAEEIVCGCRLHDMVLDLIRSISSEENFVTVLGNNEGVTSSSQGKIRRLSLQNNNRTLEACMKMQQVRSFISYGCDIGKGIPLSCLKLVRVLAIHSRGIKHRHLRHLQNLLHLRYLHLNDETFCGDGEFIEQIGTLKFLQTLIVDGMKIGSKVVTRVGLLTQLLCLRFKHAVDILPDGIGKLTSLEELKIRYGGYSEKSLRRFVKELGSLRELRVLIFEVLWMDVDRVVQIEMVESLRNLEKMEHLSLVYFDSSVPADTAAWEAAGFLLPRHLRRLSFRAISFTRFPSLCINPSRLPLLSHLFLRLHDMDEQGLRILGELPELRDLELQVLRPTTGVPWIPIIGTTDSTGDGYLLFQKLRRCSLWSREVGFLLSTKDESGGSVSLRVRSGEASMILGSEWKGVCSGIGGVTPTLMPSAQKLDFTVRARGFKNSNDNSGDWGSLDLEYFASVKNVRVEIDCEDAAAAEVEEVEAALRRAAEVHPNRPILEMLRDGEGKMISAPQD</sequence>
<dbReference type="InterPro" id="IPR002182">
    <property type="entry name" value="NB-ARC"/>
</dbReference>
<reference evidence="12 13" key="2">
    <citation type="submission" date="2024-10" db="EMBL/GenBank/DDBJ databases">
        <authorList>
            <person name="Ryan C."/>
        </authorList>
    </citation>
    <scope>NUCLEOTIDE SEQUENCE [LARGE SCALE GENOMIC DNA]</scope>
</reference>
<dbReference type="Gene3D" id="3.80.10.10">
    <property type="entry name" value="Ribonuclease Inhibitor"/>
    <property type="match status" value="1"/>
</dbReference>
<evidence type="ECO:0000256" key="2">
    <source>
        <dbReference type="ARBA" id="ARBA00022614"/>
    </source>
</evidence>
<dbReference type="SUPFAM" id="SSF52047">
    <property type="entry name" value="RNI-like"/>
    <property type="match status" value="1"/>
</dbReference>
<dbReference type="InterPro" id="IPR044974">
    <property type="entry name" value="Disease_R_plants"/>
</dbReference>
<dbReference type="AlphaFoldDB" id="A0ABC9ATP7"/>
<dbReference type="InterPro" id="IPR032675">
    <property type="entry name" value="LRR_dom_sf"/>
</dbReference>
<evidence type="ECO:0000256" key="6">
    <source>
        <dbReference type="ARBA" id="ARBA00023054"/>
    </source>
</evidence>
<evidence type="ECO:0000259" key="9">
    <source>
        <dbReference type="Pfam" id="PF18052"/>
    </source>
</evidence>
<protein>
    <submittedName>
        <fullName evidence="12">Uncharacterized protein</fullName>
    </submittedName>
</protein>
<dbReference type="InterPro" id="IPR058922">
    <property type="entry name" value="WHD_DRP"/>
</dbReference>
<dbReference type="PANTHER" id="PTHR23155:SF1116">
    <property type="entry name" value="OS12G0273300 PROTEIN"/>
    <property type="match status" value="1"/>
</dbReference>
<dbReference type="FunFam" id="3.40.50.300:FF:001091">
    <property type="entry name" value="Probable disease resistance protein At1g61300"/>
    <property type="match status" value="1"/>
</dbReference>
<dbReference type="GO" id="GO:0002758">
    <property type="term" value="P:innate immune response-activating signaling pathway"/>
    <property type="evidence" value="ECO:0007669"/>
    <property type="project" value="UniProtKB-ARBA"/>
</dbReference>
<dbReference type="InterPro" id="IPR055414">
    <property type="entry name" value="LRR_R13L4/SHOC2-like"/>
</dbReference>
<feature type="domain" description="Disease resistance protein winged helix" evidence="10">
    <location>
        <begin position="479"/>
        <end position="552"/>
    </location>
</feature>
<dbReference type="InterPro" id="IPR027417">
    <property type="entry name" value="P-loop_NTPase"/>
</dbReference>
<dbReference type="PRINTS" id="PR00364">
    <property type="entry name" value="DISEASERSIST"/>
</dbReference>
<dbReference type="Gene3D" id="1.20.5.4130">
    <property type="match status" value="1"/>
</dbReference>
<keyword evidence="5" id="KW-0611">Plant defense</keyword>
<dbReference type="Pfam" id="PF00931">
    <property type="entry name" value="NB-ARC"/>
    <property type="match status" value="1"/>
</dbReference>
<dbReference type="Gene3D" id="3.40.50.300">
    <property type="entry name" value="P-loop containing nucleotide triphosphate hydrolases"/>
    <property type="match status" value="1"/>
</dbReference>
<evidence type="ECO:0000256" key="7">
    <source>
        <dbReference type="SAM" id="MobiDB-lite"/>
    </source>
</evidence>
<evidence type="ECO:0000256" key="4">
    <source>
        <dbReference type="ARBA" id="ARBA00022741"/>
    </source>
</evidence>
<evidence type="ECO:0000313" key="12">
    <source>
        <dbReference type="EMBL" id="CAL4985811.1"/>
    </source>
</evidence>
<evidence type="ECO:0000259" key="11">
    <source>
        <dbReference type="Pfam" id="PF23598"/>
    </source>
</evidence>
<keyword evidence="2" id="KW-0433">Leucine-rich repeat</keyword>
<proteinExistence type="inferred from homology"/>
<keyword evidence="3" id="KW-0677">Repeat</keyword>
<evidence type="ECO:0000313" key="13">
    <source>
        <dbReference type="Proteomes" id="UP001497457"/>
    </source>
</evidence>
<evidence type="ECO:0000259" key="10">
    <source>
        <dbReference type="Pfam" id="PF23559"/>
    </source>
</evidence>
<dbReference type="InterPro" id="IPR041118">
    <property type="entry name" value="Rx_N"/>
</dbReference>
<gene>
    <name evidence="12" type="ORF">URODEC1_LOCUS58118</name>
</gene>
<dbReference type="SUPFAM" id="SSF52540">
    <property type="entry name" value="P-loop containing nucleoside triphosphate hydrolases"/>
    <property type="match status" value="1"/>
</dbReference>
<keyword evidence="4" id="KW-0547">Nucleotide-binding</keyword>
<accession>A0ABC9ATP7</accession>
<evidence type="ECO:0000256" key="5">
    <source>
        <dbReference type="ARBA" id="ARBA00022821"/>
    </source>
</evidence>
<evidence type="ECO:0000256" key="3">
    <source>
        <dbReference type="ARBA" id="ARBA00022737"/>
    </source>
</evidence>
<keyword evidence="6" id="KW-0175">Coiled coil</keyword>
<feature type="domain" description="Disease resistance N-terminal" evidence="9">
    <location>
        <begin position="50"/>
        <end position="143"/>
    </location>
</feature>
<feature type="region of interest" description="Disordered" evidence="7">
    <location>
        <begin position="1"/>
        <end position="29"/>
    </location>
</feature>
<dbReference type="Pfam" id="PF23598">
    <property type="entry name" value="LRR_14"/>
    <property type="match status" value="1"/>
</dbReference>
<dbReference type="GO" id="GO:0000166">
    <property type="term" value="F:nucleotide binding"/>
    <property type="evidence" value="ECO:0007669"/>
    <property type="project" value="UniProtKB-KW"/>
</dbReference>
<dbReference type="PANTHER" id="PTHR23155">
    <property type="entry name" value="DISEASE RESISTANCE PROTEIN RP"/>
    <property type="match status" value="1"/>
</dbReference>
<dbReference type="InterPro" id="IPR038005">
    <property type="entry name" value="RX-like_CC"/>
</dbReference>
<evidence type="ECO:0000256" key="1">
    <source>
        <dbReference type="ARBA" id="ARBA00008894"/>
    </source>
</evidence>
<reference evidence="13" key="1">
    <citation type="submission" date="2024-06" db="EMBL/GenBank/DDBJ databases">
        <authorList>
            <person name="Ryan C."/>
        </authorList>
    </citation>
    <scope>NUCLEOTIDE SEQUENCE [LARGE SCALE GENOMIC DNA]</scope>
</reference>
<dbReference type="Pfam" id="PF18052">
    <property type="entry name" value="Rx_N"/>
    <property type="match status" value="1"/>
</dbReference>
<dbReference type="Proteomes" id="UP001497457">
    <property type="component" value="Chromosome 23rd"/>
</dbReference>
<organism evidence="12 13">
    <name type="scientific">Urochloa decumbens</name>
    <dbReference type="NCBI Taxonomy" id="240449"/>
    <lineage>
        <taxon>Eukaryota</taxon>
        <taxon>Viridiplantae</taxon>
        <taxon>Streptophyta</taxon>
        <taxon>Embryophyta</taxon>
        <taxon>Tracheophyta</taxon>
        <taxon>Spermatophyta</taxon>
        <taxon>Magnoliopsida</taxon>
        <taxon>Liliopsida</taxon>
        <taxon>Poales</taxon>
        <taxon>Poaceae</taxon>
        <taxon>PACMAD clade</taxon>
        <taxon>Panicoideae</taxon>
        <taxon>Panicodae</taxon>
        <taxon>Paniceae</taxon>
        <taxon>Melinidinae</taxon>
        <taxon>Urochloa</taxon>
    </lineage>
</organism>